<keyword evidence="4" id="KW-1005">Bacterial flagellum biogenesis</keyword>
<evidence type="ECO:0000256" key="3">
    <source>
        <dbReference type="ARBA" id="ARBA00022491"/>
    </source>
</evidence>
<sequence>MKKDVDIPKRGEMTMKIHGPNQTNFNPYKNQVQKQVDHKKEVNKTDQIEISSQAKHLQGKDNPSAKRAEYIQEIKNAVDSGNYKVNPEKTAEKMIEFWKK</sequence>
<comment type="caution">
    <text evidence="9">The sequence shown here is derived from an EMBL/GenBank/DDBJ whole genome shotgun (WGS) entry which is preliminary data.</text>
</comment>
<dbReference type="EMBL" id="JARZFX010000002">
    <property type="protein sequence ID" value="MEC5422862.1"/>
    <property type="molecule type" value="Genomic_DNA"/>
</dbReference>
<dbReference type="InterPro" id="IPR007412">
    <property type="entry name" value="FlgM"/>
</dbReference>
<feature type="compositionally biased region" description="Basic and acidic residues" evidence="7">
    <location>
        <begin position="1"/>
        <end position="15"/>
    </location>
</feature>
<evidence type="ECO:0000256" key="6">
    <source>
        <dbReference type="ARBA" id="ARBA00023163"/>
    </source>
</evidence>
<evidence type="ECO:0000256" key="5">
    <source>
        <dbReference type="ARBA" id="ARBA00023015"/>
    </source>
</evidence>
<reference evidence="9 10" key="1">
    <citation type="journal article" date="2024" name="Int. J. Syst. Evol. Microbiol.">
        <title>Virgibacillus tibetensis sp. nov., isolated from salt lake on the Tibetan Plateau of China.</title>
        <authorList>
            <person name="Phurbu D."/>
            <person name="Liu Z.-X."/>
            <person name="Wang R."/>
            <person name="Zheng Y.-Y."/>
            <person name="Liu H.-C."/>
            <person name="Zhou Y.-G."/>
            <person name="Yu Y.-J."/>
            <person name="Li A.-H."/>
        </authorList>
    </citation>
    <scope>NUCLEOTIDE SEQUENCE [LARGE SCALE GENOMIC DNA]</scope>
    <source>
        <strain evidence="9 10">C22-A2</strain>
    </source>
</reference>
<feature type="region of interest" description="Disordered" evidence="7">
    <location>
        <begin position="1"/>
        <end position="27"/>
    </location>
</feature>
<dbReference type="NCBIfam" id="TIGR03824">
    <property type="entry name" value="FlgM_jcvi"/>
    <property type="match status" value="1"/>
</dbReference>
<evidence type="ECO:0000256" key="2">
    <source>
        <dbReference type="ARBA" id="ARBA00017823"/>
    </source>
</evidence>
<protein>
    <recommendedName>
        <fullName evidence="2">Negative regulator of flagellin synthesis</fullName>
    </recommendedName>
</protein>
<evidence type="ECO:0000313" key="10">
    <source>
        <dbReference type="Proteomes" id="UP001335737"/>
    </source>
</evidence>
<gene>
    <name evidence="9" type="primary">flgM</name>
    <name evidence="9" type="ORF">QGM71_05030</name>
</gene>
<organism evidence="9 10">
    <name type="scientific">Virgibacillus tibetensis</name>
    <dbReference type="NCBI Taxonomy" id="3042313"/>
    <lineage>
        <taxon>Bacteria</taxon>
        <taxon>Bacillati</taxon>
        <taxon>Bacillota</taxon>
        <taxon>Bacilli</taxon>
        <taxon>Bacillales</taxon>
        <taxon>Bacillaceae</taxon>
        <taxon>Virgibacillus</taxon>
    </lineage>
</organism>
<comment type="similarity">
    <text evidence="1">Belongs to the FlgM family.</text>
</comment>
<accession>A0ABU6KC08</accession>
<keyword evidence="5" id="KW-0805">Transcription regulation</keyword>
<keyword evidence="6" id="KW-0804">Transcription</keyword>
<keyword evidence="9" id="KW-0282">Flagellum</keyword>
<dbReference type="InterPro" id="IPR031316">
    <property type="entry name" value="FlgM_C"/>
</dbReference>
<name>A0ABU6KC08_9BACI</name>
<evidence type="ECO:0000256" key="7">
    <source>
        <dbReference type="SAM" id="MobiDB-lite"/>
    </source>
</evidence>
<dbReference type="RefSeq" id="WP_327606435.1">
    <property type="nucleotide sequence ID" value="NZ_JARZFX010000002.1"/>
</dbReference>
<dbReference type="SUPFAM" id="SSF101498">
    <property type="entry name" value="Anti-sigma factor FlgM"/>
    <property type="match status" value="1"/>
</dbReference>
<evidence type="ECO:0000313" key="9">
    <source>
        <dbReference type="EMBL" id="MEC5422862.1"/>
    </source>
</evidence>
<evidence type="ECO:0000259" key="8">
    <source>
        <dbReference type="Pfam" id="PF04316"/>
    </source>
</evidence>
<keyword evidence="9" id="KW-0966">Cell projection</keyword>
<proteinExistence type="inferred from homology"/>
<keyword evidence="3" id="KW-0678">Repressor</keyword>
<keyword evidence="10" id="KW-1185">Reference proteome</keyword>
<dbReference type="Pfam" id="PF04316">
    <property type="entry name" value="FlgM"/>
    <property type="match status" value="1"/>
</dbReference>
<evidence type="ECO:0000256" key="4">
    <source>
        <dbReference type="ARBA" id="ARBA00022795"/>
    </source>
</evidence>
<keyword evidence="9" id="KW-0969">Cilium</keyword>
<feature type="domain" description="Anti-sigma-28 factor FlgM C-terminal" evidence="8">
    <location>
        <begin position="46"/>
        <end position="96"/>
    </location>
</feature>
<dbReference type="Proteomes" id="UP001335737">
    <property type="component" value="Unassembled WGS sequence"/>
</dbReference>
<evidence type="ECO:0000256" key="1">
    <source>
        <dbReference type="ARBA" id="ARBA00005322"/>
    </source>
</evidence>
<dbReference type="InterPro" id="IPR035890">
    <property type="entry name" value="Anti-sigma-28_factor_FlgM_sf"/>
</dbReference>